<dbReference type="EMBL" id="CAJNOJ010000048">
    <property type="protein sequence ID" value="CAF0955360.1"/>
    <property type="molecule type" value="Genomic_DNA"/>
</dbReference>
<proteinExistence type="predicted"/>
<comment type="caution">
    <text evidence="1">The sequence shown here is derived from an EMBL/GenBank/DDBJ whole genome shotgun (WGS) entry which is preliminary data.</text>
</comment>
<dbReference type="AlphaFoldDB" id="A0A814DG46"/>
<evidence type="ECO:0000313" key="1">
    <source>
        <dbReference type="EMBL" id="CAF0955360.1"/>
    </source>
</evidence>
<accession>A0A814DG46</accession>
<sequence length="67" mass="7814">MRSHFETSRANSRIDEWAAQLYGLRIREENISSIAVRLVLYYRLISQFGIQQLFVGADTIVVYGDYI</sequence>
<organism evidence="1 2">
    <name type="scientific">Adineta ricciae</name>
    <name type="common">Rotifer</name>
    <dbReference type="NCBI Taxonomy" id="249248"/>
    <lineage>
        <taxon>Eukaryota</taxon>
        <taxon>Metazoa</taxon>
        <taxon>Spiralia</taxon>
        <taxon>Gnathifera</taxon>
        <taxon>Rotifera</taxon>
        <taxon>Eurotatoria</taxon>
        <taxon>Bdelloidea</taxon>
        <taxon>Adinetida</taxon>
        <taxon>Adinetidae</taxon>
        <taxon>Adineta</taxon>
    </lineage>
</organism>
<gene>
    <name evidence="1" type="ORF">EDS130_LOCUS12560</name>
</gene>
<name>A0A814DG46_ADIRI</name>
<reference evidence="1" key="1">
    <citation type="submission" date="2021-02" db="EMBL/GenBank/DDBJ databases">
        <authorList>
            <person name="Nowell W R."/>
        </authorList>
    </citation>
    <scope>NUCLEOTIDE SEQUENCE</scope>
</reference>
<dbReference type="Proteomes" id="UP000663852">
    <property type="component" value="Unassembled WGS sequence"/>
</dbReference>
<protein>
    <submittedName>
        <fullName evidence="1">Uncharacterized protein</fullName>
    </submittedName>
</protein>
<evidence type="ECO:0000313" key="2">
    <source>
        <dbReference type="Proteomes" id="UP000663852"/>
    </source>
</evidence>